<feature type="domain" description="Cation-transporting P-type ATPase C-terminal" evidence="11">
    <location>
        <begin position="261"/>
        <end position="429"/>
    </location>
</feature>
<dbReference type="SUPFAM" id="SSF56784">
    <property type="entry name" value="HAD-like"/>
    <property type="match status" value="1"/>
</dbReference>
<dbReference type="PRINTS" id="PR00119">
    <property type="entry name" value="CATATPASE"/>
</dbReference>
<keyword evidence="3" id="KW-0406">Ion transport</keyword>
<dbReference type="InterPro" id="IPR036412">
    <property type="entry name" value="HAD-like_sf"/>
</dbReference>
<reference evidence="12" key="1">
    <citation type="submission" date="2025-08" db="UniProtKB">
        <authorList>
            <consortium name="Ensembl"/>
        </authorList>
    </citation>
    <scope>IDENTIFICATION</scope>
</reference>
<dbReference type="InterPro" id="IPR023214">
    <property type="entry name" value="HAD_sf"/>
</dbReference>
<keyword evidence="13" id="KW-1185">Reference proteome</keyword>
<dbReference type="Pfam" id="PF13246">
    <property type="entry name" value="Cation_ATPase"/>
    <property type="match status" value="1"/>
</dbReference>
<proteinExistence type="inferred from homology"/>
<evidence type="ECO:0000256" key="6">
    <source>
        <dbReference type="ARBA" id="ARBA00022840"/>
    </source>
</evidence>
<evidence type="ECO:0000256" key="9">
    <source>
        <dbReference type="ARBA" id="ARBA00023136"/>
    </source>
</evidence>
<evidence type="ECO:0000313" key="12">
    <source>
        <dbReference type="Ensembl" id="ENSMCSP00000004133.1"/>
    </source>
</evidence>
<feature type="transmembrane region" description="Helical" evidence="10">
    <location>
        <begin position="310"/>
        <end position="329"/>
    </location>
</feature>
<evidence type="ECO:0000256" key="8">
    <source>
        <dbReference type="ARBA" id="ARBA00022989"/>
    </source>
</evidence>
<dbReference type="Ensembl" id="ENSMCST00000004229.1">
    <property type="protein sequence ID" value="ENSMCSP00000004133.1"/>
    <property type="gene ID" value="ENSMCSG00000002503.1"/>
</dbReference>
<dbReference type="GO" id="GO:0005524">
    <property type="term" value="F:ATP binding"/>
    <property type="evidence" value="ECO:0007669"/>
    <property type="project" value="UniProtKB-KW"/>
</dbReference>
<comment type="similarity">
    <text evidence="2">Belongs to the cation transport ATPase (P-type) (TC 3.A.3) family. Type IIA subfamily.</text>
</comment>
<dbReference type="Gene3D" id="3.40.1110.10">
    <property type="entry name" value="Calcium-transporting ATPase, cytoplasmic domain N"/>
    <property type="match status" value="1"/>
</dbReference>
<evidence type="ECO:0000256" key="7">
    <source>
        <dbReference type="ARBA" id="ARBA00022967"/>
    </source>
</evidence>
<evidence type="ECO:0000256" key="10">
    <source>
        <dbReference type="SAM" id="Phobius"/>
    </source>
</evidence>
<reference evidence="12" key="2">
    <citation type="submission" date="2025-09" db="UniProtKB">
        <authorList>
            <consortium name="Ensembl"/>
        </authorList>
    </citation>
    <scope>IDENTIFICATION</scope>
</reference>
<dbReference type="Gene3D" id="3.40.50.1000">
    <property type="entry name" value="HAD superfamily/HAD-like"/>
    <property type="match status" value="1"/>
</dbReference>
<dbReference type="Proteomes" id="UP000694560">
    <property type="component" value="Unplaced"/>
</dbReference>
<dbReference type="GO" id="GO:0016887">
    <property type="term" value="F:ATP hydrolysis activity"/>
    <property type="evidence" value="ECO:0007669"/>
    <property type="project" value="InterPro"/>
</dbReference>
<evidence type="ECO:0000256" key="3">
    <source>
        <dbReference type="ARBA" id="ARBA00022568"/>
    </source>
</evidence>
<evidence type="ECO:0000256" key="2">
    <source>
        <dbReference type="ARBA" id="ARBA00005675"/>
    </source>
</evidence>
<feature type="transmembrane region" description="Helical" evidence="10">
    <location>
        <begin position="405"/>
        <end position="423"/>
    </location>
</feature>
<dbReference type="Pfam" id="PF00689">
    <property type="entry name" value="Cation_ATPase_C"/>
    <property type="match status" value="1"/>
</dbReference>
<dbReference type="InterPro" id="IPR023299">
    <property type="entry name" value="ATPase_P-typ_cyto_dom_N"/>
</dbReference>
<dbReference type="SUPFAM" id="SSF81665">
    <property type="entry name" value="Calcium ATPase, transmembrane domain M"/>
    <property type="match status" value="1"/>
</dbReference>
<evidence type="ECO:0000256" key="1">
    <source>
        <dbReference type="ARBA" id="ARBA00004141"/>
    </source>
</evidence>
<dbReference type="InterPro" id="IPR006068">
    <property type="entry name" value="ATPase_P-typ_cation-transptr_C"/>
</dbReference>
<evidence type="ECO:0000256" key="5">
    <source>
        <dbReference type="ARBA" id="ARBA00022741"/>
    </source>
</evidence>
<keyword evidence="4 10" id="KW-0812">Transmembrane</keyword>
<organism evidence="12 13">
    <name type="scientific">Malurus cyaneus samueli</name>
    <dbReference type="NCBI Taxonomy" id="2593467"/>
    <lineage>
        <taxon>Eukaryota</taxon>
        <taxon>Metazoa</taxon>
        <taxon>Chordata</taxon>
        <taxon>Craniata</taxon>
        <taxon>Vertebrata</taxon>
        <taxon>Euteleostomi</taxon>
        <taxon>Archelosauria</taxon>
        <taxon>Archosauria</taxon>
        <taxon>Dinosauria</taxon>
        <taxon>Saurischia</taxon>
        <taxon>Theropoda</taxon>
        <taxon>Coelurosauria</taxon>
        <taxon>Aves</taxon>
        <taxon>Neognathae</taxon>
        <taxon>Neoaves</taxon>
        <taxon>Telluraves</taxon>
        <taxon>Australaves</taxon>
        <taxon>Passeriformes</taxon>
        <taxon>Meliphagoidea</taxon>
        <taxon>Maluridae</taxon>
        <taxon>Malurus</taxon>
    </lineage>
</organism>
<name>A0A8C5T831_9PASS</name>
<dbReference type="InterPro" id="IPR001757">
    <property type="entry name" value="P_typ_ATPase"/>
</dbReference>
<keyword evidence="5" id="KW-0547">Nucleotide-binding</keyword>
<feature type="transmembrane region" description="Helical" evidence="10">
    <location>
        <begin position="375"/>
        <end position="393"/>
    </location>
</feature>
<feature type="transmembrane region" description="Helical" evidence="10">
    <location>
        <begin position="130"/>
        <end position="153"/>
    </location>
</feature>
<keyword evidence="7" id="KW-1278">Translocase</keyword>
<dbReference type="PANTHER" id="PTHR42861">
    <property type="entry name" value="CALCIUM-TRANSPORTING ATPASE"/>
    <property type="match status" value="1"/>
</dbReference>
<keyword evidence="8 10" id="KW-1133">Transmembrane helix</keyword>
<dbReference type="AlphaFoldDB" id="A0A8C5T831"/>
<comment type="subcellular location">
    <subcellularLocation>
        <location evidence="1">Membrane</location>
        <topology evidence="1">Multi-pass membrane protein</topology>
    </subcellularLocation>
</comment>
<sequence>SPWLILCSDIYFMKGAFEEVIQYCTLYNSGGISLSLTPQQKALYQQEEKRMGSSGLRVLALASGPELGKLTFLGLVGIIDPPRAGVREAVQVLFESGVSVKMVTGDALETAVAIGTKLDCFPFFFTLQSFLGVSSMSLVFYLFVVVFQVSIFFRTSPKHKLKIIKALQRAGAVVSMTGDGVNDAVALKCADIGIAMGQAGTDVSKEAANMILVDDDFSKVMNAIEEGKGIFYNIKNFVRFQLSTSISALSLITLSTVLNLPNPLNAMQILWINIIMDGPPAQSLGVEPVDRDTIKQPPRCITDTILSKSLILKIFMSAAIIISGTLFVFWKEGGITPRTTTMTFTCFVFFDLFNALTCRSQTKLIFEIGFFRNRMFLYSVLGSFLGQLAVIYIPPLQKIFQTENLGVLDLLFLTSLASSVFIVSELVKLCEKRCCHPPHTKGLSQLTRTALKHTGNRAVTLDNPSARLCDTTQPS</sequence>
<evidence type="ECO:0000256" key="4">
    <source>
        <dbReference type="ARBA" id="ARBA00022692"/>
    </source>
</evidence>
<accession>A0A8C5T831</accession>
<protein>
    <submittedName>
        <fullName evidence="12">ATPase secretory pathway Ca2+ transporting 2</fullName>
    </submittedName>
</protein>
<dbReference type="Gene3D" id="1.20.1110.10">
    <property type="entry name" value="Calcium-transporting ATPase, transmembrane domain"/>
    <property type="match status" value="1"/>
</dbReference>
<dbReference type="GO" id="GO:0016020">
    <property type="term" value="C:membrane"/>
    <property type="evidence" value="ECO:0007669"/>
    <property type="project" value="UniProtKB-SubCell"/>
</dbReference>
<dbReference type="GO" id="GO:0006816">
    <property type="term" value="P:calcium ion transport"/>
    <property type="evidence" value="ECO:0007669"/>
    <property type="project" value="UniProtKB-KW"/>
</dbReference>
<keyword evidence="6" id="KW-0067">ATP-binding</keyword>
<evidence type="ECO:0000313" key="13">
    <source>
        <dbReference type="Proteomes" id="UP000694560"/>
    </source>
</evidence>
<dbReference type="PRINTS" id="PR00120">
    <property type="entry name" value="HATPASE"/>
</dbReference>
<dbReference type="SUPFAM" id="SSF81660">
    <property type="entry name" value="Metal cation-transporting ATPase, ATP-binding domain N"/>
    <property type="match status" value="1"/>
</dbReference>
<evidence type="ECO:0000259" key="11">
    <source>
        <dbReference type="Pfam" id="PF00689"/>
    </source>
</evidence>
<keyword evidence="3" id="KW-0109">Calcium transport</keyword>
<keyword evidence="9 10" id="KW-0472">Membrane</keyword>
<keyword evidence="3" id="KW-0813">Transport</keyword>
<dbReference type="NCBIfam" id="TIGR01494">
    <property type="entry name" value="ATPase_P-type"/>
    <property type="match status" value="1"/>
</dbReference>
<keyword evidence="3" id="KW-0106">Calcium</keyword>
<feature type="transmembrane region" description="Helical" evidence="10">
    <location>
        <begin position="335"/>
        <end position="354"/>
    </location>
</feature>
<dbReference type="InterPro" id="IPR023298">
    <property type="entry name" value="ATPase_P-typ_TM_dom_sf"/>
</dbReference>